<keyword evidence="3" id="KW-1185">Reference proteome</keyword>
<comment type="caution">
    <text evidence="2">The sequence shown here is derived from an EMBL/GenBank/DDBJ whole genome shotgun (WGS) entry which is preliminary data.</text>
</comment>
<name>A0ABV7DQQ0_9RHOB</name>
<dbReference type="PROSITE" id="PS51257">
    <property type="entry name" value="PROKAR_LIPOPROTEIN"/>
    <property type="match status" value="1"/>
</dbReference>
<evidence type="ECO:0000256" key="1">
    <source>
        <dbReference type="SAM" id="Coils"/>
    </source>
</evidence>
<evidence type="ECO:0000313" key="3">
    <source>
        <dbReference type="Proteomes" id="UP001595445"/>
    </source>
</evidence>
<proteinExistence type="predicted"/>
<gene>
    <name evidence="2" type="ORF">ACFOD6_01595</name>
</gene>
<organism evidence="2 3">
    <name type="scientific">Tabrizicola soli</name>
    <dbReference type="NCBI Taxonomy" id="2185115"/>
    <lineage>
        <taxon>Bacteria</taxon>
        <taxon>Pseudomonadati</taxon>
        <taxon>Pseudomonadota</taxon>
        <taxon>Alphaproteobacteria</taxon>
        <taxon>Rhodobacterales</taxon>
        <taxon>Paracoccaceae</taxon>
        <taxon>Tabrizicola</taxon>
    </lineage>
</organism>
<evidence type="ECO:0000313" key="2">
    <source>
        <dbReference type="EMBL" id="MFC3084730.1"/>
    </source>
</evidence>
<sequence>MKRLALTLCALLAACGTPQEQCINRSTRDLRTVDRLIAETETNLDRGYALETITVYEMEWDWCHSHSKPGEPPRPPHMCLDREPVTKTRPKAIDLREEARKLESLQAKRRELAREAQPLIAQCKAVYPE</sequence>
<reference evidence="3" key="1">
    <citation type="journal article" date="2019" name="Int. J. Syst. Evol. Microbiol.">
        <title>The Global Catalogue of Microorganisms (GCM) 10K type strain sequencing project: providing services to taxonomists for standard genome sequencing and annotation.</title>
        <authorList>
            <consortium name="The Broad Institute Genomics Platform"/>
            <consortium name="The Broad Institute Genome Sequencing Center for Infectious Disease"/>
            <person name="Wu L."/>
            <person name="Ma J."/>
        </authorList>
    </citation>
    <scope>NUCLEOTIDE SEQUENCE [LARGE SCALE GENOMIC DNA]</scope>
    <source>
        <strain evidence="3">KCTC 62102</strain>
    </source>
</reference>
<feature type="coiled-coil region" evidence="1">
    <location>
        <begin position="95"/>
        <end position="122"/>
    </location>
</feature>
<evidence type="ECO:0008006" key="4">
    <source>
        <dbReference type="Google" id="ProtNLM"/>
    </source>
</evidence>
<accession>A0ABV7DQQ0</accession>
<dbReference type="Proteomes" id="UP001595445">
    <property type="component" value="Unassembled WGS sequence"/>
</dbReference>
<dbReference type="RefSeq" id="WP_197642540.1">
    <property type="nucleotide sequence ID" value="NZ_JAEACP010000005.1"/>
</dbReference>
<keyword evidence="1" id="KW-0175">Coiled coil</keyword>
<dbReference type="EMBL" id="JBHRSM010000001">
    <property type="protein sequence ID" value="MFC3084730.1"/>
    <property type="molecule type" value="Genomic_DNA"/>
</dbReference>
<protein>
    <recommendedName>
        <fullName evidence="4">Excinuclease ABC subunit B</fullName>
    </recommendedName>
</protein>